<evidence type="ECO:0000313" key="3">
    <source>
        <dbReference type="Proteomes" id="UP000785679"/>
    </source>
</evidence>
<sequence>MSSLVLASVPVIVWWFKNIIVKSIEERDIQFEGGEGGKCGQYNTLTDGLNLKTTLGRHWNLAYLLRQISLVLILVFLRDHPSFQLLLIHLKQISLQSFIINASPLHSTLENRVSLFNEIMFSSYLYTLQCILIQSSQESDEYLRMVLGWALLAILIVTILANLVKTGVLVYREARVRLNRRRARKYLTRMGTIDATQPKQTQQESDLVVEDLCQEDATADKSQIEAIQLDIKEEKEEFKEEPQSFKKKIIIKRVIRRIVKKKKKKVANSE</sequence>
<dbReference type="AlphaFoldDB" id="A0A8J8P664"/>
<comment type="caution">
    <text evidence="2">The sequence shown here is derived from an EMBL/GenBank/DDBJ whole genome shotgun (WGS) entry which is preliminary data.</text>
</comment>
<keyword evidence="1" id="KW-0472">Membrane</keyword>
<gene>
    <name evidence="2" type="ORF">FGO68_gene12767</name>
</gene>
<keyword evidence="1" id="KW-1133">Transmembrane helix</keyword>
<protein>
    <submittedName>
        <fullName evidence="2">Uncharacterized protein</fullName>
    </submittedName>
</protein>
<accession>A0A8J8P664</accession>
<organism evidence="2 3">
    <name type="scientific">Halteria grandinella</name>
    <dbReference type="NCBI Taxonomy" id="5974"/>
    <lineage>
        <taxon>Eukaryota</taxon>
        <taxon>Sar</taxon>
        <taxon>Alveolata</taxon>
        <taxon>Ciliophora</taxon>
        <taxon>Intramacronucleata</taxon>
        <taxon>Spirotrichea</taxon>
        <taxon>Stichotrichia</taxon>
        <taxon>Sporadotrichida</taxon>
        <taxon>Halteriidae</taxon>
        <taxon>Halteria</taxon>
    </lineage>
</organism>
<keyword evidence="3" id="KW-1185">Reference proteome</keyword>
<reference evidence="2" key="1">
    <citation type="submission" date="2019-06" db="EMBL/GenBank/DDBJ databases">
        <authorList>
            <person name="Zheng W."/>
        </authorList>
    </citation>
    <scope>NUCLEOTIDE SEQUENCE</scope>
    <source>
        <strain evidence="2">QDHG01</strain>
    </source>
</reference>
<evidence type="ECO:0000256" key="1">
    <source>
        <dbReference type="SAM" id="Phobius"/>
    </source>
</evidence>
<dbReference type="Proteomes" id="UP000785679">
    <property type="component" value="Unassembled WGS sequence"/>
</dbReference>
<feature type="transmembrane region" description="Helical" evidence="1">
    <location>
        <begin position="146"/>
        <end position="171"/>
    </location>
</feature>
<name>A0A8J8P664_HALGN</name>
<proteinExistence type="predicted"/>
<keyword evidence="1" id="KW-0812">Transmembrane</keyword>
<dbReference type="EMBL" id="RRYP01000897">
    <property type="protein sequence ID" value="TNV86684.1"/>
    <property type="molecule type" value="Genomic_DNA"/>
</dbReference>
<evidence type="ECO:0000313" key="2">
    <source>
        <dbReference type="EMBL" id="TNV86684.1"/>
    </source>
</evidence>